<evidence type="ECO:0000313" key="2">
    <source>
        <dbReference type="EMBL" id="TCZ71048.1"/>
    </source>
</evidence>
<organism evidence="2 3">
    <name type="scientific">Paenibacillus albiflavus</name>
    <dbReference type="NCBI Taxonomy" id="2545760"/>
    <lineage>
        <taxon>Bacteria</taxon>
        <taxon>Bacillati</taxon>
        <taxon>Bacillota</taxon>
        <taxon>Bacilli</taxon>
        <taxon>Bacillales</taxon>
        <taxon>Paenibacillaceae</taxon>
        <taxon>Paenibacillus</taxon>
    </lineage>
</organism>
<dbReference type="NCBIfam" id="TIGR02837">
    <property type="entry name" value="spore_II_R"/>
    <property type="match status" value="1"/>
</dbReference>
<keyword evidence="1" id="KW-0812">Transmembrane</keyword>
<name>A0A4R4E3X5_9BACL</name>
<protein>
    <submittedName>
        <fullName evidence="2">Stage II sporulation protein R</fullName>
    </submittedName>
</protein>
<dbReference type="EMBL" id="SKFG01000042">
    <property type="protein sequence ID" value="TCZ71048.1"/>
    <property type="molecule type" value="Genomic_DNA"/>
</dbReference>
<keyword evidence="1" id="KW-0472">Membrane</keyword>
<dbReference type="AlphaFoldDB" id="A0A4R4E3X5"/>
<dbReference type="Proteomes" id="UP000295418">
    <property type="component" value="Unassembled WGS sequence"/>
</dbReference>
<keyword evidence="3" id="KW-1185">Reference proteome</keyword>
<keyword evidence="1" id="KW-1133">Transmembrane helix</keyword>
<dbReference type="RefSeq" id="WP_132420339.1">
    <property type="nucleotide sequence ID" value="NZ_SKFG01000042.1"/>
</dbReference>
<proteinExistence type="predicted"/>
<accession>A0A4R4E3X5</accession>
<dbReference type="OrthoDB" id="9793324at2"/>
<evidence type="ECO:0000313" key="3">
    <source>
        <dbReference type="Proteomes" id="UP000295418"/>
    </source>
</evidence>
<evidence type="ECO:0000256" key="1">
    <source>
        <dbReference type="SAM" id="Phobius"/>
    </source>
</evidence>
<dbReference type="Pfam" id="PF09551">
    <property type="entry name" value="Spore_II_R"/>
    <property type="match status" value="1"/>
</dbReference>
<comment type="caution">
    <text evidence="2">The sequence shown here is derived from an EMBL/GenBank/DDBJ whole genome shotgun (WGS) entry which is preliminary data.</text>
</comment>
<reference evidence="2 3" key="1">
    <citation type="submission" date="2019-03" db="EMBL/GenBank/DDBJ databases">
        <authorList>
            <person name="Kim M.K.M."/>
        </authorList>
    </citation>
    <scope>NUCLEOTIDE SEQUENCE [LARGE SCALE GENOMIC DNA]</scope>
    <source>
        <strain evidence="2 3">18JY21-1</strain>
    </source>
</reference>
<gene>
    <name evidence="2" type="primary">spoIIR</name>
    <name evidence="2" type="ORF">E0485_22700</name>
</gene>
<sequence length="214" mass="24072">MDQQRWKQEKSSLWRSVFYVTFALILLVFIWDTNRTNAAISGASIPDQAIRLRILANSDSAVDQWVKREVRDAVMQEMAAWAMGPRDLEDARVTINANLPRIQQVVGQTLKAYNANYPFKVELGNVPFPAKVYNGKVYPAGDYEALRITLGGGDGQNWWCVLFPPLCFVDAVSAQKAGVDVNSSNGVETDKSIAAAEDKTEYRSFIWDWVKSIF</sequence>
<dbReference type="InterPro" id="IPR014202">
    <property type="entry name" value="Spore_II_R"/>
</dbReference>
<feature type="transmembrane region" description="Helical" evidence="1">
    <location>
        <begin position="12"/>
        <end position="31"/>
    </location>
</feature>